<dbReference type="InterPro" id="IPR003598">
    <property type="entry name" value="Ig_sub2"/>
</dbReference>
<dbReference type="PANTHER" id="PTHR10075:SF100">
    <property type="entry name" value="FASCICLIN-2"/>
    <property type="match status" value="1"/>
</dbReference>
<dbReference type="FunFam" id="2.60.40.10:FF:000032">
    <property type="entry name" value="palladin isoform X1"/>
    <property type="match status" value="1"/>
</dbReference>
<keyword evidence="5" id="KW-1185">Reference proteome</keyword>
<dbReference type="GO" id="GO:0005886">
    <property type="term" value="C:plasma membrane"/>
    <property type="evidence" value="ECO:0007669"/>
    <property type="project" value="TreeGrafter"/>
</dbReference>
<dbReference type="Gene3D" id="2.60.40.10">
    <property type="entry name" value="Immunoglobulins"/>
    <property type="match status" value="4"/>
</dbReference>
<keyword evidence="2" id="KW-0393">Immunoglobulin domain</keyword>
<evidence type="ECO:0000259" key="3">
    <source>
        <dbReference type="PROSITE" id="PS50835"/>
    </source>
</evidence>
<gene>
    <name evidence="4" type="ORF">EGW08_002210</name>
</gene>
<dbReference type="GO" id="GO:0070593">
    <property type="term" value="P:dendrite self-avoidance"/>
    <property type="evidence" value="ECO:0007669"/>
    <property type="project" value="TreeGrafter"/>
</dbReference>
<organism evidence="4 5">
    <name type="scientific">Elysia chlorotica</name>
    <name type="common">Eastern emerald elysia</name>
    <name type="synonym">Sea slug</name>
    <dbReference type="NCBI Taxonomy" id="188477"/>
    <lineage>
        <taxon>Eukaryota</taxon>
        <taxon>Metazoa</taxon>
        <taxon>Spiralia</taxon>
        <taxon>Lophotrochozoa</taxon>
        <taxon>Mollusca</taxon>
        <taxon>Gastropoda</taxon>
        <taxon>Heterobranchia</taxon>
        <taxon>Euthyneura</taxon>
        <taxon>Panpulmonata</taxon>
        <taxon>Sacoglossa</taxon>
        <taxon>Placobranchoidea</taxon>
        <taxon>Plakobranchidae</taxon>
        <taxon>Elysia</taxon>
    </lineage>
</organism>
<dbReference type="AlphaFoldDB" id="A0A433U878"/>
<dbReference type="Proteomes" id="UP000271974">
    <property type="component" value="Unassembled WGS sequence"/>
</dbReference>
<reference evidence="4 5" key="1">
    <citation type="submission" date="2019-01" db="EMBL/GenBank/DDBJ databases">
        <title>A draft genome assembly of the solar-powered sea slug Elysia chlorotica.</title>
        <authorList>
            <person name="Cai H."/>
            <person name="Li Q."/>
            <person name="Fang X."/>
            <person name="Li J."/>
            <person name="Curtis N.E."/>
            <person name="Altenburger A."/>
            <person name="Shibata T."/>
            <person name="Feng M."/>
            <person name="Maeda T."/>
            <person name="Schwartz J.A."/>
            <person name="Shigenobu S."/>
            <person name="Lundholm N."/>
            <person name="Nishiyama T."/>
            <person name="Yang H."/>
            <person name="Hasebe M."/>
            <person name="Li S."/>
            <person name="Pierce S.K."/>
            <person name="Wang J."/>
        </authorList>
    </citation>
    <scope>NUCLEOTIDE SEQUENCE [LARGE SCALE GENOMIC DNA]</scope>
    <source>
        <strain evidence="4">EC2010</strain>
        <tissue evidence="4">Whole organism of an adult</tissue>
    </source>
</reference>
<evidence type="ECO:0000256" key="2">
    <source>
        <dbReference type="ARBA" id="ARBA00023319"/>
    </source>
</evidence>
<dbReference type="InterPro" id="IPR007110">
    <property type="entry name" value="Ig-like_dom"/>
</dbReference>
<dbReference type="GO" id="GO:0098632">
    <property type="term" value="F:cell-cell adhesion mediator activity"/>
    <property type="evidence" value="ECO:0007669"/>
    <property type="project" value="TreeGrafter"/>
</dbReference>
<feature type="domain" description="Ig-like" evidence="3">
    <location>
        <begin position="322"/>
        <end position="401"/>
    </location>
</feature>
<feature type="domain" description="Ig-like" evidence="3">
    <location>
        <begin position="120"/>
        <end position="206"/>
    </location>
</feature>
<dbReference type="STRING" id="188477.A0A433U878"/>
<dbReference type="InterPro" id="IPR013783">
    <property type="entry name" value="Ig-like_fold"/>
</dbReference>
<dbReference type="InterPro" id="IPR036179">
    <property type="entry name" value="Ig-like_dom_sf"/>
</dbReference>
<dbReference type="SUPFAM" id="SSF48726">
    <property type="entry name" value="Immunoglobulin"/>
    <property type="match status" value="4"/>
</dbReference>
<dbReference type="OrthoDB" id="10001713at2759"/>
<dbReference type="InterPro" id="IPR003599">
    <property type="entry name" value="Ig_sub"/>
</dbReference>
<comment type="caution">
    <text evidence="4">The sequence shown here is derived from an EMBL/GenBank/DDBJ whole genome shotgun (WGS) entry which is preliminary data.</text>
</comment>
<dbReference type="Pfam" id="PF13927">
    <property type="entry name" value="Ig_3"/>
    <property type="match status" value="2"/>
</dbReference>
<dbReference type="EMBL" id="RQTK01000042">
    <property type="protein sequence ID" value="RUS90023.1"/>
    <property type="molecule type" value="Genomic_DNA"/>
</dbReference>
<dbReference type="GO" id="GO:0030424">
    <property type="term" value="C:axon"/>
    <property type="evidence" value="ECO:0007669"/>
    <property type="project" value="TreeGrafter"/>
</dbReference>
<dbReference type="GO" id="GO:0007411">
    <property type="term" value="P:axon guidance"/>
    <property type="evidence" value="ECO:0007669"/>
    <property type="project" value="TreeGrafter"/>
</dbReference>
<feature type="non-terminal residue" evidence="4">
    <location>
        <position position="408"/>
    </location>
</feature>
<evidence type="ECO:0000256" key="1">
    <source>
        <dbReference type="ARBA" id="ARBA00023157"/>
    </source>
</evidence>
<name>A0A433U878_ELYCH</name>
<dbReference type="GO" id="GO:0007156">
    <property type="term" value="P:homophilic cell adhesion via plasma membrane adhesion molecules"/>
    <property type="evidence" value="ECO:0007669"/>
    <property type="project" value="TreeGrafter"/>
</dbReference>
<sequence>MFWRKTSVLVEQYTQYHVTLNDDWVMRGGTTVLRCVIDPTYVTDYVKVIGWKKAGHELQSSGRVSILRDGVLHIRGVQAEDTGRRSPYTCVTRNILTGENRTSDGAYLTLHEPPAGGAQPIIDESLAHVTIRQGESIELPCAASQAYPAPTFTWVKDAVTLVIDGHRLSQHGGNLQLLNATVHDSGGYQCTGRNSHGVGSATTTLTVASPLSVLIEPSQQTVDAGRPAQFNCTTFGHPVDSVQWFHNGRPLMTSSSGSGSRVTVDDEGHQLLIKDVGRQDQGMYQCFVRNAQDSAQGAGQLALGDDCDIMFVIDAIPQVMWCSTDDCDIMFVIDAVPQVTWSLDGAALPSESALAWNSFVTTEGDVMSYVNISRISVPLGGQYSCYATSKVGSANNTNRLNVYGMLAC</sequence>
<dbReference type="SMART" id="SM00408">
    <property type="entry name" value="IGc2"/>
    <property type="match status" value="3"/>
</dbReference>
<keyword evidence="1" id="KW-1015">Disulfide bond</keyword>
<proteinExistence type="predicted"/>
<feature type="domain" description="Ig-like" evidence="3">
    <location>
        <begin position="210"/>
        <end position="302"/>
    </location>
</feature>
<accession>A0A433U878</accession>
<evidence type="ECO:0000313" key="4">
    <source>
        <dbReference type="EMBL" id="RUS90023.1"/>
    </source>
</evidence>
<evidence type="ECO:0000313" key="5">
    <source>
        <dbReference type="Proteomes" id="UP000271974"/>
    </source>
</evidence>
<dbReference type="PANTHER" id="PTHR10075">
    <property type="entry name" value="BASIGIN RELATED"/>
    <property type="match status" value="1"/>
</dbReference>
<dbReference type="SMART" id="SM00409">
    <property type="entry name" value="IG"/>
    <property type="match status" value="4"/>
</dbReference>
<dbReference type="PROSITE" id="PS50835">
    <property type="entry name" value="IG_LIKE"/>
    <property type="match status" value="3"/>
</dbReference>
<protein>
    <recommendedName>
        <fullName evidence="3">Ig-like domain-containing protein</fullName>
    </recommendedName>
</protein>